<dbReference type="EMBL" id="GGFM01006165">
    <property type="protein sequence ID" value="MBW26916.1"/>
    <property type="molecule type" value="Transcribed_RNA"/>
</dbReference>
<protein>
    <submittedName>
        <fullName evidence="1">Putative secreted peptide</fullName>
    </submittedName>
</protein>
<organism evidence="1">
    <name type="scientific">Anopheles braziliensis</name>
    <dbReference type="NCBI Taxonomy" id="58242"/>
    <lineage>
        <taxon>Eukaryota</taxon>
        <taxon>Metazoa</taxon>
        <taxon>Ecdysozoa</taxon>
        <taxon>Arthropoda</taxon>
        <taxon>Hexapoda</taxon>
        <taxon>Insecta</taxon>
        <taxon>Pterygota</taxon>
        <taxon>Neoptera</taxon>
        <taxon>Endopterygota</taxon>
        <taxon>Diptera</taxon>
        <taxon>Nematocera</taxon>
        <taxon>Culicoidea</taxon>
        <taxon>Culicidae</taxon>
        <taxon>Anophelinae</taxon>
        <taxon>Anopheles</taxon>
    </lineage>
</organism>
<proteinExistence type="predicted"/>
<evidence type="ECO:0000313" key="1">
    <source>
        <dbReference type="EMBL" id="MBW26916.1"/>
    </source>
</evidence>
<name>A0A2M3ZEE1_9DIPT</name>
<sequence>MVLVAAAAAAVSECRAECRASDSVVAPSKMATLGLSKVFILDKYFTELQKFWETEKKLQGKTSCCYCRCCCWM</sequence>
<reference evidence="1" key="1">
    <citation type="submission" date="2018-01" db="EMBL/GenBank/DDBJ databases">
        <title>An insight into the sialome of Amazonian anophelines.</title>
        <authorList>
            <person name="Ribeiro J.M."/>
            <person name="Scarpassa V."/>
            <person name="Calvo E."/>
        </authorList>
    </citation>
    <scope>NUCLEOTIDE SEQUENCE</scope>
    <source>
        <tissue evidence="1">Salivary glands</tissue>
    </source>
</reference>
<accession>A0A2M3ZEE1</accession>
<dbReference type="AlphaFoldDB" id="A0A2M3ZEE1"/>